<dbReference type="Pfam" id="PF00565">
    <property type="entry name" value="SNase"/>
    <property type="match status" value="1"/>
</dbReference>
<dbReference type="SUPFAM" id="SSF50199">
    <property type="entry name" value="Staphylococcal nuclease"/>
    <property type="match status" value="1"/>
</dbReference>
<dbReference type="Proteomes" id="UP000195913">
    <property type="component" value="Unassembled WGS sequence"/>
</dbReference>
<feature type="compositionally biased region" description="Low complexity" evidence="1">
    <location>
        <begin position="363"/>
        <end position="372"/>
    </location>
</feature>
<dbReference type="PROSITE" id="PS50830">
    <property type="entry name" value="TNASE_3"/>
    <property type="match status" value="1"/>
</dbReference>
<evidence type="ECO:0000259" key="2">
    <source>
        <dbReference type="PROSITE" id="PS50830"/>
    </source>
</evidence>
<dbReference type="RefSeq" id="WP_086993864.1">
    <property type="nucleotide sequence ID" value="NZ_FUHW01000002.1"/>
</dbReference>
<dbReference type="InterPro" id="IPR016071">
    <property type="entry name" value="Staphylococal_nuclease_OB-fold"/>
</dbReference>
<reference evidence="3 4" key="1">
    <citation type="submission" date="2017-02" db="EMBL/GenBank/DDBJ databases">
        <authorList>
            <person name="Peterson S.W."/>
        </authorList>
    </citation>
    <scope>NUCLEOTIDE SEQUENCE [LARGE SCALE GENOMIC DNA]</scope>
    <source>
        <strain evidence="3 4">B Ar 00.02</strain>
    </source>
</reference>
<evidence type="ECO:0000256" key="1">
    <source>
        <dbReference type="SAM" id="MobiDB-lite"/>
    </source>
</evidence>
<proteinExistence type="predicted"/>
<dbReference type="EMBL" id="FUHW01000002">
    <property type="protein sequence ID" value="SJM46437.1"/>
    <property type="molecule type" value="Genomic_DNA"/>
</dbReference>
<sequence>MMVRNSVALSSGWKQSLVAVGLVVAVALSGCTSDGPEAMNSPSHSGADATVVRVIDGDTFVASVDGSQETIRLLNVDTPETKKPNTPVQCLGPEASDYLRQRLPAGTGVHLEYDVERTDRYDRTLAGVYIDDELINADIAREGLGVAVLFEPNHRFHAAVLAAQEEALEGETGLFSAAVDCTVPSQVESAIEQLGAVPAATAETAAEAAGLLTGATTALAAGTAADVLLNRADDSGHAVRSVVGSLVAGKLAPRLSQAKTSAKKHQTVLKKRQKALATQEHEATVRAQAKARKKAEAKAAAAAAQKAAAASQAAVAEAARREKARIAEQQRLARQAAQVKAAQEKADREAANRQTRRAPAPRPTTKTVPKKTSNPYPGYTGPRCYAPGGRTWKPCP</sequence>
<feature type="compositionally biased region" description="Basic and acidic residues" evidence="1">
    <location>
        <begin position="342"/>
        <end position="351"/>
    </location>
</feature>
<keyword evidence="4" id="KW-1185">Reference proteome</keyword>
<dbReference type="AlphaFoldDB" id="A0A1R4ERX3"/>
<dbReference type="SMART" id="SM00318">
    <property type="entry name" value="SNc"/>
    <property type="match status" value="1"/>
</dbReference>
<name>A0A1R4ERX3_9MICC</name>
<protein>
    <submittedName>
        <fullName evidence="3">Staphylococcus nuclease (SNase) domain</fullName>
    </submittedName>
</protein>
<dbReference type="Gene3D" id="2.40.50.90">
    <property type="match status" value="1"/>
</dbReference>
<evidence type="ECO:0000313" key="3">
    <source>
        <dbReference type="EMBL" id="SJM46437.1"/>
    </source>
</evidence>
<dbReference type="InterPro" id="IPR035437">
    <property type="entry name" value="SNase_OB-fold_sf"/>
</dbReference>
<accession>A0A1R4ERX3</accession>
<dbReference type="PROSITE" id="PS51257">
    <property type="entry name" value="PROKAR_LIPOPROTEIN"/>
    <property type="match status" value="1"/>
</dbReference>
<feature type="region of interest" description="Disordered" evidence="1">
    <location>
        <begin position="337"/>
        <end position="396"/>
    </location>
</feature>
<organism evidence="3 4">
    <name type="scientific">Arthrobacter rhombi</name>
    <dbReference type="NCBI Taxonomy" id="71253"/>
    <lineage>
        <taxon>Bacteria</taxon>
        <taxon>Bacillati</taxon>
        <taxon>Actinomycetota</taxon>
        <taxon>Actinomycetes</taxon>
        <taxon>Micrococcales</taxon>
        <taxon>Micrococcaceae</taxon>
        <taxon>Arthrobacter</taxon>
    </lineage>
</organism>
<feature type="domain" description="TNase-like" evidence="2">
    <location>
        <begin position="45"/>
        <end position="177"/>
    </location>
</feature>
<gene>
    <name evidence="3" type="ORF">FM101_00490</name>
</gene>
<evidence type="ECO:0000313" key="4">
    <source>
        <dbReference type="Proteomes" id="UP000195913"/>
    </source>
</evidence>